<dbReference type="STRING" id="2754.EH55_06845"/>
<evidence type="ECO:0000313" key="1">
    <source>
        <dbReference type="EMBL" id="KEJ91688.1"/>
    </source>
</evidence>
<organism evidence="1 2">
    <name type="scientific">Synergistes jonesii</name>
    <dbReference type="NCBI Taxonomy" id="2754"/>
    <lineage>
        <taxon>Bacteria</taxon>
        <taxon>Thermotogati</taxon>
        <taxon>Synergistota</taxon>
        <taxon>Synergistia</taxon>
        <taxon>Synergistales</taxon>
        <taxon>Synergistaceae</taxon>
        <taxon>Synergistes</taxon>
    </lineage>
</organism>
<reference evidence="1 2" key="1">
    <citation type="submission" date="2014-04" db="EMBL/GenBank/DDBJ databases">
        <title>Draft Genome Sequence of Synergistes jonesii.</title>
        <authorList>
            <person name="Coil D.A."/>
            <person name="Eisen J.A."/>
            <person name="Holland-Moritz H.E."/>
        </authorList>
    </citation>
    <scope>NUCLEOTIDE SEQUENCE [LARGE SCALE GENOMIC DNA]</scope>
    <source>
        <strain evidence="1 2">78-1</strain>
    </source>
</reference>
<proteinExistence type="predicted"/>
<dbReference type="AlphaFoldDB" id="A0A073IMV8"/>
<dbReference type="GeneID" id="90983980"/>
<protein>
    <recommendedName>
        <fullName evidence="3">Phage protein</fullName>
    </recommendedName>
</protein>
<keyword evidence="2" id="KW-1185">Reference proteome</keyword>
<comment type="caution">
    <text evidence="1">The sequence shown here is derived from an EMBL/GenBank/DDBJ whole genome shotgun (WGS) entry which is preliminary data.</text>
</comment>
<evidence type="ECO:0008006" key="3">
    <source>
        <dbReference type="Google" id="ProtNLM"/>
    </source>
</evidence>
<dbReference type="EMBL" id="JMKI01000037">
    <property type="protein sequence ID" value="KEJ91688.1"/>
    <property type="molecule type" value="Genomic_DNA"/>
</dbReference>
<name>A0A073IMV8_9BACT</name>
<sequence length="123" mass="13644">MTLVEAVRQMLIDAGLQHVYIIDCPETGAAVLITPYESIPYDGVPVGEQRFQVYCAAATYPASEALAWQAFRAIEDGAVPECDREVVGLARAIQEPFYLDKDDYGRYIHEFNAAISAVWKGEN</sequence>
<dbReference type="InterPro" id="IPR024411">
    <property type="entry name" value="Tail_terminator_phage"/>
</dbReference>
<dbReference type="RefSeq" id="WP_037976956.1">
    <property type="nucleotide sequence ID" value="NZ_JAXDSK010000062.1"/>
</dbReference>
<accession>A0A073IMV8</accession>
<dbReference type="Proteomes" id="UP000027665">
    <property type="component" value="Unassembled WGS sequence"/>
</dbReference>
<dbReference type="Pfam" id="PF12691">
    <property type="entry name" value="Phage_tail_terminator_6"/>
    <property type="match status" value="1"/>
</dbReference>
<evidence type="ECO:0000313" key="2">
    <source>
        <dbReference type="Proteomes" id="UP000027665"/>
    </source>
</evidence>
<gene>
    <name evidence="1" type="ORF">EH55_06845</name>
</gene>